<keyword evidence="7 11" id="KW-0521">NADP</keyword>
<protein>
    <recommendedName>
        <fullName evidence="5 11">2-dehydropantoate 2-reductase</fullName>
        <ecNumber evidence="4 11">1.1.1.169</ecNumber>
    </recommendedName>
    <alternativeName>
        <fullName evidence="9 11">Ketopantoate reductase</fullName>
    </alternativeName>
</protein>
<keyword evidence="15" id="KW-1185">Reference proteome</keyword>
<proteinExistence type="inferred from homology"/>
<dbReference type="FunFam" id="3.40.50.720:FF:000307">
    <property type="entry name" value="2-dehydropantoate 2-reductase"/>
    <property type="match status" value="1"/>
</dbReference>
<dbReference type="EC" id="1.1.1.169" evidence="4 11"/>
<dbReference type="EMBL" id="JAAIYP010000037">
    <property type="protein sequence ID" value="NFV80534.1"/>
    <property type="molecule type" value="Genomic_DNA"/>
</dbReference>
<comment type="catalytic activity">
    <reaction evidence="10 11">
        <text>(R)-pantoate + NADP(+) = 2-dehydropantoate + NADPH + H(+)</text>
        <dbReference type="Rhea" id="RHEA:16233"/>
        <dbReference type="ChEBI" id="CHEBI:11561"/>
        <dbReference type="ChEBI" id="CHEBI:15378"/>
        <dbReference type="ChEBI" id="CHEBI:15980"/>
        <dbReference type="ChEBI" id="CHEBI:57783"/>
        <dbReference type="ChEBI" id="CHEBI:58349"/>
        <dbReference type="EC" id="1.1.1.169"/>
    </reaction>
</comment>
<evidence type="ECO:0000256" key="9">
    <source>
        <dbReference type="ARBA" id="ARBA00032024"/>
    </source>
</evidence>
<dbReference type="InterPro" id="IPR008927">
    <property type="entry name" value="6-PGluconate_DH-like_C_sf"/>
</dbReference>
<keyword evidence="6 11" id="KW-0566">Pantothenate biosynthesis</keyword>
<comment type="similarity">
    <text evidence="3 11">Belongs to the ketopantoate reductase family.</text>
</comment>
<dbReference type="NCBIfam" id="TIGR00745">
    <property type="entry name" value="apbA_panE"/>
    <property type="match status" value="1"/>
</dbReference>
<comment type="pathway">
    <text evidence="2 11">Cofactor biosynthesis; (R)-pantothenate biosynthesis; (R)-pantoate from 3-methyl-2-oxobutanoate: step 2/2.</text>
</comment>
<evidence type="ECO:0000313" key="14">
    <source>
        <dbReference type="EMBL" id="NFV80534.1"/>
    </source>
</evidence>
<evidence type="ECO:0000256" key="2">
    <source>
        <dbReference type="ARBA" id="ARBA00004994"/>
    </source>
</evidence>
<dbReference type="Gene3D" id="1.10.1040.10">
    <property type="entry name" value="N-(1-d-carboxylethyl)-l-norvaline Dehydrogenase, domain 2"/>
    <property type="match status" value="1"/>
</dbReference>
<evidence type="ECO:0000256" key="11">
    <source>
        <dbReference type="RuleBase" id="RU362068"/>
    </source>
</evidence>
<dbReference type="GO" id="GO:0008677">
    <property type="term" value="F:2-dehydropantoate 2-reductase activity"/>
    <property type="evidence" value="ECO:0007669"/>
    <property type="project" value="UniProtKB-EC"/>
</dbReference>
<dbReference type="Pfam" id="PF08546">
    <property type="entry name" value="ApbA_C"/>
    <property type="match status" value="1"/>
</dbReference>
<evidence type="ECO:0000259" key="13">
    <source>
        <dbReference type="Pfam" id="PF08546"/>
    </source>
</evidence>
<dbReference type="GO" id="GO:0005737">
    <property type="term" value="C:cytoplasm"/>
    <property type="evidence" value="ECO:0007669"/>
    <property type="project" value="TreeGrafter"/>
</dbReference>
<dbReference type="FunFam" id="1.10.1040.10:FF:000017">
    <property type="entry name" value="2-dehydropantoate 2-reductase"/>
    <property type="match status" value="1"/>
</dbReference>
<dbReference type="InterPro" id="IPR013752">
    <property type="entry name" value="KPA_reductase"/>
</dbReference>
<evidence type="ECO:0000256" key="8">
    <source>
        <dbReference type="ARBA" id="ARBA00023002"/>
    </source>
</evidence>
<feature type="domain" description="Ketopantoate reductase N-terminal" evidence="12">
    <location>
        <begin position="3"/>
        <end position="149"/>
    </location>
</feature>
<name>A0A7C9UZP3_9PROT</name>
<evidence type="ECO:0000256" key="3">
    <source>
        <dbReference type="ARBA" id="ARBA00007870"/>
    </source>
</evidence>
<dbReference type="AlphaFoldDB" id="A0A7C9UZP3"/>
<evidence type="ECO:0000256" key="7">
    <source>
        <dbReference type="ARBA" id="ARBA00022857"/>
    </source>
</evidence>
<dbReference type="NCBIfam" id="NF005094">
    <property type="entry name" value="PRK06522.2-5"/>
    <property type="match status" value="1"/>
</dbReference>
<dbReference type="InterPro" id="IPR003710">
    <property type="entry name" value="ApbA"/>
</dbReference>
<evidence type="ECO:0000313" key="15">
    <source>
        <dbReference type="Proteomes" id="UP000480684"/>
    </source>
</evidence>
<dbReference type="SUPFAM" id="SSF51735">
    <property type="entry name" value="NAD(P)-binding Rossmann-fold domains"/>
    <property type="match status" value="1"/>
</dbReference>
<dbReference type="InterPro" id="IPR013332">
    <property type="entry name" value="KPR_N"/>
</dbReference>
<dbReference type="InterPro" id="IPR013328">
    <property type="entry name" value="6PGD_dom2"/>
</dbReference>
<organism evidence="14 15">
    <name type="scientific">Magnetospirillum aberrantis SpK</name>
    <dbReference type="NCBI Taxonomy" id="908842"/>
    <lineage>
        <taxon>Bacteria</taxon>
        <taxon>Pseudomonadati</taxon>
        <taxon>Pseudomonadota</taxon>
        <taxon>Alphaproteobacteria</taxon>
        <taxon>Rhodospirillales</taxon>
        <taxon>Rhodospirillaceae</taxon>
        <taxon>Magnetospirillum</taxon>
    </lineage>
</organism>
<dbReference type="PANTHER" id="PTHR21708:SF26">
    <property type="entry name" value="2-DEHYDROPANTOATE 2-REDUCTASE"/>
    <property type="match status" value="1"/>
</dbReference>
<dbReference type="RefSeq" id="WP_163678956.1">
    <property type="nucleotide sequence ID" value="NZ_JAAIYP010000037.1"/>
</dbReference>
<dbReference type="SUPFAM" id="SSF48179">
    <property type="entry name" value="6-phosphogluconate dehydrogenase C-terminal domain-like"/>
    <property type="match status" value="1"/>
</dbReference>
<evidence type="ECO:0000256" key="1">
    <source>
        <dbReference type="ARBA" id="ARBA00002919"/>
    </source>
</evidence>
<accession>A0A7C9UZP3</accession>
<dbReference type="InterPro" id="IPR051402">
    <property type="entry name" value="KPR-Related"/>
</dbReference>
<comment type="function">
    <text evidence="1 11">Catalyzes the NADPH-dependent reduction of ketopantoate into pantoic acid.</text>
</comment>
<dbReference type="GO" id="GO:0015940">
    <property type="term" value="P:pantothenate biosynthetic process"/>
    <property type="evidence" value="ECO:0007669"/>
    <property type="project" value="UniProtKB-UniPathway"/>
</dbReference>
<evidence type="ECO:0000256" key="6">
    <source>
        <dbReference type="ARBA" id="ARBA00022655"/>
    </source>
</evidence>
<feature type="domain" description="Ketopantoate reductase C-terminal" evidence="13">
    <location>
        <begin position="178"/>
        <end position="300"/>
    </location>
</feature>
<evidence type="ECO:0000259" key="12">
    <source>
        <dbReference type="Pfam" id="PF02558"/>
    </source>
</evidence>
<gene>
    <name evidence="14" type="primary">panE</name>
    <name evidence="14" type="ORF">G4223_10475</name>
</gene>
<dbReference type="InterPro" id="IPR036291">
    <property type="entry name" value="NAD(P)-bd_dom_sf"/>
</dbReference>
<evidence type="ECO:0000256" key="4">
    <source>
        <dbReference type="ARBA" id="ARBA00013014"/>
    </source>
</evidence>
<dbReference type="UniPathway" id="UPA00028">
    <property type="reaction ID" value="UER00004"/>
</dbReference>
<comment type="caution">
    <text evidence="14">The sequence shown here is derived from an EMBL/GenBank/DDBJ whole genome shotgun (WGS) entry which is preliminary data.</text>
</comment>
<evidence type="ECO:0000256" key="5">
    <source>
        <dbReference type="ARBA" id="ARBA00019465"/>
    </source>
</evidence>
<keyword evidence="8 11" id="KW-0560">Oxidoreductase</keyword>
<reference evidence="14 15" key="1">
    <citation type="submission" date="2020-02" db="EMBL/GenBank/DDBJ databases">
        <authorList>
            <person name="Dziuba M."/>
            <person name="Kuznetsov B."/>
            <person name="Mardanov A."/>
            <person name="Ravin N."/>
            <person name="Grouzdev D."/>
        </authorList>
    </citation>
    <scope>NUCLEOTIDE SEQUENCE [LARGE SCALE GENOMIC DNA]</scope>
    <source>
        <strain evidence="14 15">SpK</strain>
    </source>
</reference>
<evidence type="ECO:0000256" key="10">
    <source>
        <dbReference type="ARBA" id="ARBA00048793"/>
    </source>
</evidence>
<dbReference type="Gene3D" id="3.40.50.720">
    <property type="entry name" value="NAD(P)-binding Rossmann-like Domain"/>
    <property type="match status" value="1"/>
</dbReference>
<dbReference type="PANTHER" id="PTHR21708">
    <property type="entry name" value="PROBABLE 2-DEHYDROPANTOATE 2-REDUCTASE"/>
    <property type="match status" value="1"/>
</dbReference>
<dbReference type="Proteomes" id="UP000480684">
    <property type="component" value="Unassembled WGS sequence"/>
</dbReference>
<dbReference type="Pfam" id="PF02558">
    <property type="entry name" value="ApbA"/>
    <property type="match status" value="1"/>
</dbReference>
<sequence>MRILVLGAGATGGYFGGRLAQAGADVTFLVRPKRAETLARAGLVIKTPEGTDTIAVRTVTAETLDGSYDVVLLSCKAYDLESAVAAIAPAVGEGTVVVPLLNGLSHYTVLDAAFGAERVLGGLCHISASLGPEGEIVRHIPIRRLTIGERLGGHSPRVEALAGLCALAPFQTVVSDALMQAAWEKFSFLAALAGATCLMRANVGAIMAAPGGEAVLRGLYGETRAVATAGGHPPGVTAQEEAMAILTDPASPVVASMLRDIEAGHRTEGEHILGDMVHRAQVAGVHVPLLALAHCHVQAYEIRRRM</sequence>